<dbReference type="InterPro" id="IPR036271">
    <property type="entry name" value="Tet_transcr_reg_TetR-rel_C_sf"/>
</dbReference>
<dbReference type="EMBL" id="QFYS01000002">
    <property type="protein sequence ID" value="RAK67851.1"/>
    <property type="molecule type" value="Genomic_DNA"/>
</dbReference>
<keyword evidence="2" id="KW-1185">Reference proteome</keyword>
<reference evidence="1 2" key="1">
    <citation type="submission" date="2018-05" db="EMBL/GenBank/DDBJ databases">
        <authorList>
            <person name="Lanie J.A."/>
            <person name="Ng W.-L."/>
            <person name="Kazmierczak K.M."/>
            <person name="Andrzejewski T.M."/>
            <person name="Davidsen T.M."/>
            <person name="Wayne K.J."/>
            <person name="Tettelin H."/>
            <person name="Glass J.I."/>
            <person name="Rusch D."/>
            <person name="Podicherti R."/>
            <person name="Tsui H.-C.T."/>
            <person name="Winkler M.E."/>
        </authorList>
    </citation>
    <scope>NUCLEOTIDE SEQUENCE [LARGE SCALE GENOMIC DNA]</scope>
    <source>
        <strain evidence="1 2">BUT-10</strain>
    </source>
</reference>
<organism evidence="1 2">
    <name type="scientific">Phenylobacterium kunshanense</name>
    <dbReference type="NCBI Taxonomy" id="1445034"/>
    <lineage>
        <taxon>Bacteria</taxon>
        <taxon>Pseudomonadati</taxon>
        <taxon>Pseudomonadota</taxon>
        <taxon>Alphaproteobacteria</taxon>
        <taxon>Caulobacterales</taxon>
        <taxon>Caulobacteraceae</taxon>
        <taxon>Phenylobacterium</taxon>
    </lineage>
</organism>
<gene>
    <name evidence="1" type="ORF">DJ019_08150</name>
</gene>
<accession>A0A328BN24</accession>
<proteinExistence type="predicted"/>
<dbReference type="AlphaFoldDB" id="A0A328BN24"/>
<evidence type="ECO:0000313" key="2">
    <source>
        <dbReference type="Proteomes" id="UP000249524"/>
    </source>
</evidence>
<comment type="caution">
    <text evidence="1">The sequence shown here is derived from an EMBL/GenBank/DDBJ whole genome shotgun (WGS) entry which is preliminary data.</text>
</comment>
<evidence type="ECO:0000313" key="1">
    <source>
        <dbReference type="EMBL" id="RAK67851.1"/>
    </source>
</evidence>
<name>A0A328BN24_9CAUL</name>
<dbReference type="Gene3D" id="1.10.357.10">
    <property type="entry name" value="Tetracycline Repressor, domain 2"/>
    <property type="match status" value="1"/>
</dbReference>
<dbReference type="SUPFAM" id="SSF48498">
    <property type="entry name" value="Tetracyclin repressor-like, C-terminal domain"/>
    <property type="match status" value="1"/>
</dbReference>
<sequence length="331" mass="36023">MPPRSSSPLPPSQEDLEFVQAARRFNATGAIWPSTVLPPRSRALAKEGDQENWLFEIHERSCRALGWHLSGAMRRHSNPLKVVTSFVAGVCNPRHAELGALGSVWSLPESRRRHVQGAFQELANRLASVLEAGRSAGAIRSCDCLIASQLILGLVLWTPVAVCQAPPRKLLNGRRLVEGLQDLVLYGRSGGGPEAHRLSQLAHNFLVGDQGDPLQCLVSRTINRAGAEAVTAAFIASELPCSEMEANQALRRLHPVIDSCQQRALALVLELRDHAFGGSEDQRAGFAAFMCGLAEAYLRDDVQPLSPLAISSSVGPCDAVRVRWRAIWELT</sequence>
<dbReference type="Proteomes" id="UP000249524">
    <property type="component" value="Unassembled WGS sequence"/>
</dbReference>
<protein>
    <submittedName>
        <fullName evidence="1">Uncharacterized protein</fullName>
    </submittedName>
</protein>